<evidence type="ECO:0000313" key="12">
    <source>
        <dbReference type="EMBL" id="TGO18352.1"/>
    </source>
</evidence>
<evidence type="ECO:0000256" key="7">
    <source>
        <dbReference type="ARBA" id="ARBA00029392"/>
    </source>
</evidence>
<protein>
    <recommendedName>
        <fullName evidence="3">Acyl-protein thioesterase 1</fullName>
        <ecNumber evidence="2">3.1.2.22</ecNumber>
    </recommendedName>
    <alternativeName>
        <fullName evidence="8">Palmitoyl-protein hydrolase</fullName>
    </alternativeName>
</protein>
<name>A0A4Z1F5Z7_9HELO</name>
<evidence type="ECO:0000256" key="8">
    <source>
        <dbReference type="ARBA" id="ARBA00031195"/>
    </source>
</evidence>
<keyword evidence="4" id="KW-0719">Serine esterase</keyword>
<evidence type="ECO:0000259" key="11">
    <source>
        <dbReference type="Pfam" id="PF02230"/>
    </source>
</evidence>
<dbReference type="SUPFAM" id="SSF53474">
    <property type="entry name" value="alpha/beta-Hydrolases"/>
    <property type="match status" value="1"/>
</dbReference>
<dbReference type="AlphaFoldDB" id="A0A4Z1F5Z7"/>
<evidence type="ECO:0000256" key="9">
    <source>
        <dbReference type="ARBA" id="ARBA00047337"/>
    </source>
</evidence>
<dbReference type="InterPro" id="IPR003140">
    <property type="entry name" value="PLipase/COase/thioEstase"/>
</dbReference>
<feature type="compositionally biased region" description="Basic and acidic residues" evidence="10">
    <location>
        <begin position="1"/>
        <end position="17"/>
    </location>
</feature>
<comment type="caution">
    <text evidence="12">The sequence shown here is derived from an EMBL/GenBank/DDBJ whole genome shotgun (WGS) entry which is preliminary data.</text>
</comment>
<evidence type="ECO:0000256" key="2">
    <source>
        <dbReference type="ARBA" id="ARBA00012423"/>
    </source>
</evidence>
<comment type="catalytic activity">
    <reaction evidence="9">
        <text>S-hexadecanoyl-L-cysteinyl-[protein] + H2O = L-cysteinyl-[protein] + hexadecanoate + H(+)</text>
        <dbReference type="Rhea" id="RHEA:19233"/>
        <dbReference type="Rhea" id="RHEA-COMP:10131"/>
        <dbReference type="Rhea" id="RHEA-COMP:11032"/>
        <dbReference type="ChEBI" id="CHEBI:7896"/>
        <dbReference type="ChEBI" id="CHEBI:15377"/>
        <dbReference type="ChEBI" id="CHEBI:15378"/>
        <dbReference type="ChEBI" id="CHEBI:29950"/>
        <dbReference type="ChEBI" id="CHEBI:74151"/>
        <dbReference type="EC" id="3.1.2.22"/>
    </reaction>
</comment>
<keyword evidence="6" id="KW-0443">Lipid metabolism</keyword>
<evidence type="ECO:0000256" key="6">
    <source>
        <dbReference type="ARBA" id="ARBA00022832"/>
    </source>
</evidence>
<keyword evidence="6" id="KW-0276">Fatty acid metabolism</keyword>
<dbReference type="EMBL" id="PQXH01000010">
    <property type="protein sequence ID" value="TGO18352.1"/>
    <property type="molecule type" value="Genomic_DNA"/>
</dbReference>
<comment type="similarity">
    <text evidence="1">Belongs to the AB hydrolase superfamily. AB hydrolase 2 family.</text>
</comment>
<evidence type="ECO:0000256" key="5">
    <source>
        <dbReference type="ARBA" id="ARBA00022801"/>
    </source>
</evidence>
<evidence type="ECO:0000256" key="10">
    <source>
        <dbReference type="SAM" id="MobiDB-lite"/>
    </source>
</evidence>
<dbReference type="GO" id="GO:0005737">
    <property type="term" value="C:cytoplasm"/>
    <property type="evidence" value="ECO:0007669"/>
    <property type="project" value="TreeGrafter"/>
</dbReference>
<dbReference type="Proteomes" id="UP000297777">
    <property type="component" value="Unassembled WGS sequence"/>
</dbReference>
<evidence type="ECO:0000313" key="13">
    <source>
        <dbReference type="Proteomes" id="UP000297777"/>
    </source>
</evidence>
<gene>
    <name evidence="12" type="ORF">BTUL_0010g00220</name>
</gene>
<reference evidence="12 13" key="1">
    <citation type="submission" date="2017-12" db="EMBL/GenBank/DDBJ databases">
        <title>Comparative genomics of Botrytis spp.</title>
        <authorList>
            <person name="Valero-Jimenez C.A."/>
            <person name="Tapia P."/>
            <person name="Veloso J."/>
            <person name="Silva-Moreno E."/>
            <person name="Staats M."/>
            <person name="Valdes J.H."/>
            <person name="Van Kan J.A.L."/>
        </authorList>
    </citation>
    <scope>NUCLEOTIDE SEQUENCE [LARGE SCALE GENOMIC DNA]</scope>
    <source>
        <strain evidence="12 13">Bt9001</strain>
    </source>
</reference>
<dbReference type="GO" id="GO:0052689">
    <property type="term" value="F:carboxylic ester hydrolase activity"/>
    <property type="evidence" value="ECO:0007669"/>
    <property type="project" value="UniProtKB-KW"/>
</dbReference>
<comment type="function">
    <text evidence="7">Hydrolyzes fatty acids from S-acylated cysteine residues in proteins with a strong preference for palmitoylated G-alpha proteins over other acyl substrates. Mediates the deacylation of G-alpha proteins such as GPA1 in vivo, but has weak or no activity toward palmitoylated Ras proteins. Has weak lysophospholipase activity in vitro; however such activity may not exist in vivo.</text>
</comment>
<dbReference type="InterPro" id="IPR050565">
    <property type="entry name" value="LYPA1-2/EST-like"/>
</dbReference>
<dbReference type="EC" id="3.1.2.22" evidence="2"/>
<dbReference type="GO" id="GO:0008474">
    <property type="term" value="F:palmitoyl-(protein) hydrolase activity"/>
    <property type="evidence" value="ECO:0007669"/>
    <property type="project" value="UniProtKB-EC"/>
</dbReference>
<dbReference type="OrthoDB" id="2418081at2759"/>
<dbReference type="PANTHER" id="PTHR10655">
    <property type="entry name" value="LYSOPHOSPHOLIPASE-RELATED"/>
    <property type="match status" value="1"/>
</dbReference>
<proteinExistence type="inferred from homology"/>
<evidence type="ECO:0000256" key="3">
    <source>
        <dbReference type="ARBA" id="ARBA00014923"/>
    </source>
</evidence>
<dbReference type="Gene3D" id="3.40.50.1820">
    <property type="entry name" value="alpha/beta hydrolase"/>
    <property type="match status" value="1"/>
</dbReference>
<sequence>MARGSDEDSKMASENQRRLPITIFPPKSATEPAQPATIIFLHGYGWSADQFNQDPPNRLSVAYHVHKSSILQNVKIVIPEGLANIWPRPGKYTWYNIDQPVPSAGDPLKTDEFGQHHSDVRDIEVSLDYFEQLIDTEVAMGTPANRIVFMGDSQGASILYLFLLTRRKAADLAAIITWAGFSATPLETIAQMQEKNGLSGSWAKKTRLYMLHGKEDVFVPLSRSEALAAALERYRARGQGFTTLEWLVLDDLRHSLVEPVWPYVRKILERLLTETESASKL</sequence>
<dbReference type="InterPro" id="IPR029058">
    <property type="entry name" value="AB_hydrolase_fold"/>
</dbReference>
<dbReference type="PANTHER" id="PTHR10655:SF17">
    <property type="entry name" value="LYSOPHOSPHOLIPASE-LIKE PROTEIN 1"/>
    <property type="match status" value="1"/>
</dbReference>
<keyword evidence="13" id="KW-1185">Reference proteome</keyword>
<dbReference type="Pfam" id="PF02230">
    <property type="entry name" value="Abhydrolase_2"/>
    <property type="match status" value="1"/>
</dbReference>
<accession>A0A4Z1F5Z7</accession>
<feature type="domain" description="Phospholipase/carboxylesterase/thioesterase" evidence="11">
    <location>
        <begin position="34"/>
        <end position="235"/>
    </location>
</feature>
<evidence type="ECO:0000256" key="1">
    <source>
        <dbReference type="ARBA" id="ARBA00006499"/>
    </source>
</evidence>
<organism evidence="12 13">
    <name type="scientific">Botrytis tulipae</name>
    <dbReference type="NCBI Taxonomy" id="87230"/>
    <lineage>
        <taxon>Eukaryota</taxon>
        <taxon>Fungi</taxon>
        <taxon>Dikarya</taxon>
        <taxon>Ascomycota</taxon>
        <taxon>Pezizomycotina</taxon>
        <taxon>Leotiomycetes</taxon>
        <taxon>Helotiales</taxon>
        <taxon>Sclerotiniaceae</taxon>
        <taxon>Botrytis</taxon>
    </lineage>
</organism>
<evidence type="ECO:0000256" key="4">
    <source>
        <dbReference type="ARBA" id="ARBA00022487"/>
    </source>
</evidence>
<dbReference type="GO" id="GO:0006631">
    <property type="term" value="P:fatty acid metabolic process"/>
    <property type="evidence" value="ECO:0007669"/>
    <property type="project" value="UniProtKB-KW"/>
</dbReference>
<keyword evidence="5" id="KW-0378">Hydrolase</keyword>
<feature type="region of interest" description="Disordered" evidence="10">
    <location>
        <begin position="1"/>
        <end position="20"/>
    </location>
</feature>